<dbReference type="EMBL" id="AP014924">
    <property type="protein sequence ID" value="BAS28168.1"/>
    <property type="molecule type" value="Genomic_DNA"/>
</dbReference>
<dbReference type="PANTHER" id="PTHR10937:SF0">
    <property type="entry name" value="GLUTAMINE--FRUCTOSE-6-PHOSPHATE TRANSAMINASE (ISOMERIZING)"/>
    <property type="match status" value="1"/>
</dbReference>
<accession>A0A0K2SM28</accession>
<dbReference type="InterPro" id="IPR035466">
    <property type="entry name" value="GlmS/AgaS_SIS"/>
</dbReference>
<dbReference type="Gene3D" id="3.40.50.10490">
    <property type="entry name" value="Glucose-6-phosphate isomerase like protein, domain 1"/>
    <property type="match status" value="2"/>
</dbReference>
<dbReference type="GO" id="GO:0006047">
    <property type="term" value="P:UDP-N-acetylglucosamine metabolic process"/>
    <property type="evidence" value="ECO:0007669"/>
    <property type="project" value="TreeGrafter"/>
</dbReference>
<evidence type="ECO:0000313" key="7">
    <source>
        <dbReference type="Proteomes" id="UP000065807"/>
    </source>
</evidence>
<dbReference type="AlphaFoldDB" id="A0A0K2SM28"/>
<feature type="domain" description="SIS" evidence="5">
    <location>
        <begin position="25"/>
        <end position="169"/>
    </location>
</feature>
<dbReference type="InterPro" id="IPR046348">
    <property type="entry name" value="SIS_dom_sf"/>
</dbReference>
<gene>
    <name evidence="6" type="ORF">LIP_2327</name>
</gene>
<dbReference type="SUPFAM" id="SSF53697">
    <property type="entry name" value="SIS domain"/>
    <property type="match status" value="1"/>
</dbReference>
<dbReference type="EC" id="2.6.1.16" evidence="2"/>
<keyword evidence="7" id="KW-1185">Reference proteome</keyword>
<dbReference type="GO" id="GO:0004360">
    <property type="term" value="F:glutamine-fructose-6-phosphate transaminase (isomerizing) activity"/>
    <property type="evidence" value="ECO:0007669"/>
    <property type="project" value="UniProtKB-EC"/>
</dbReference>
<dbReference type="RefSeq" id="WP_068138082.1">
    <property type="nucleotide sequence ID" value="NZ_AP014924.1"/>
</dbReference>
<proteinExistence type="predicted"/>
<evidence type="ECO:0000259" key="5">
    <source>
        <dbReference type="PROSITE" id="PS51464"/>
    </source>
</evidence>
<dbReference type="STRING" id="1555112.LIP_2327"/>
<dbReference type="OrthoDB" id="9782098at2"/>
<keyword evidence="4" id="KW-0677">Repeat</keyword>
<reference evidence="7" key="1">
    <citation type="submission" date="2015-07" db="EMBL/GenBank/DDBJ databases">
        <title>Complete genome sequence and phylogenetic analysis of Limnochorda pilosa.</title>
        <authorList>
            <person name="Watanabe M."/>
            <person name="Kojima H."/>
            <person name="Fukui M."/>
        </authorList>
    </citation>
    <scope>NUCLEOTIDE SEQUENCE [LARGE SCALE GENOMIC DNA]</scope>
    <source>
        <strain evidence="7">HC45</strain>
    </source>
</reference>
<evidence type="ECO:0000256" key="4">
    <source>
        <dbReference type="ARBA" id="ARBA00022737"/>
    </source>
</evidence>
<dbReference type="PROSITE" id="PS51464">
    <property type="entry name" value="SIS"/>
    <property type="match status" value="2"/>
</dbReference>
<dbReference type="InterPro" id="IPR001347">
    <property type="entry name" value="SIS_dom"/>
</dbReference>
<dbReference type="Proteomes" id="UP000065807">
    <property type="component" value="Chromosome"/>
</dbReference>
<evidence type="ECO:0000256" key="2">
    <source>
        <dbReference type="ARBA" id="ARBA00012916"/>
    </source>
</evidence>
<evidence type="ECO:0000256" key="1">
    <source>
        <dbReference type="ARBA" id="ARBA00001031"/>
    </source>
</evidence>
<evidence type="ECO:0000313" key="6">
    <source>
        <dbReference type="EMBL" id="BAS28168.1"/>
    </source>
</evidence>
<dbReference type="KEGG" id="lpil:LIP_2327"/>
<organism evidence="6 7">
    <name type="scientific">Limnochorda pilosa</name>
    <dbReference type="NCBI Taxonomy" id="1555112"/>
    <lineage>
        <taxon>Bacteria</taxon>
        <taxon>Bacillati</taxon>
        <taxon>Bacillota</taxon>
        <taxon>Limnochordia</taxon>
        <taxon>Limnochordales</taxon>
        <taxon>Limnochordaceae</taxon>
        <taxon>Limnochorda</taxon>
    </lineage>
</organism>
<feature type="domain" description="SIS" evidence="5">
    <location>
        <begin position="202"/>
        <end position="344"/>
    </location>
</feature>
<dbReference type="GO" id="GO:0097367">
    <property type="term" value="F:carbohydrate derivative binding"/>
    <property type="evidence" value="ECO:0007669"/>
    <property type="project" value="InterPro"/>
</dbReference>
<sequence length="356" mass="37883">MADHMGREMAETAAVARRLVEAPRAEEALRVVGARRYGSIVFVGCGSSYFAGITGAYAVDALLGKMAVAISALDFAHYRSGGVGPDTLVFALSQSGETFETLQAARTARERGATVIAVTNGPESTLPGLAEASIPLLAGEEYGPGTKTVVAETLALYAFLVEWAGESESIAPEKRAALRRELQAAPALVQHVQEQAAARREIAERLAGQRTIAVVGSGPHSALAYQVANVLKETTKIHTEGFEAIEFRHGPLEMIGKDAAVISLGTHASPIHEHLRAVCQIARRAGALWVAVTDEEDHRIPAEADLAFTHSGMSELMASIVTLSAFHQWAHEMATLRGLDPNAFGNIVKTWRDGSV</sequence>
<protein>
    <recommendedName>
        <fullName evidence="3">Glutamine--fructose-6-phosphate aminotransferase [isomerizing]</fullName>
        <ecNumber evidence="2">2.6.1.16</ecNumber>
    </recommendedName>
</protein>
<name>A0A0K2SM28_LIMPI</name>
<comment type="catalytic activity">
    <reaction evidence="1">
        <text>D-fructose 6-phosphate + L-glutamine = D-glucosamine 6-phosphate + L-glutamate</text>
        <dbReference type="Rhea" id="RHEA:13237"/>
        <dbReference type="ChEBI" id="CHEBI:29985"/>
        <dbReference type="ChEBI" id="CHEBI:58359"/>
        <dbReference type="ChEBI" id="CHEBI:58725"/>
        <dbReference type="ChEBI" id="CHEBI:61527"/>
        <dbReference type="EC" id="2.6.1.16"/>
    </reaction>
</comment>
<dbReference type="Pfam" id="PF01380">
    <property type="entry name" value="SIS"/>
    <property type="match status" value="2"/>
</dbReference>
<dbReference type="PANTHER" id="PTHR10937">
    <property type="entry name" value="GLUCOSAMINE--FRUCTOSE-6-PHOSPHATE AMINOTRANSFERASE, ISOMERIZING"/>
    <property type="match status" value="1"/>
</dbReference>
<dbReference type="GO" id="GO:0006487">
    <property type="term" value="P:protein N-linked glycosylation"/>
    <property type="evidence" value="ECO:0007669"/>
    <property type="project" value="TreeGrafter"/>
</dbReference>
<dbReference type="GO" id="GO:0006002">
    <property type="term" value="P:fructose 6-phosphate metabolic process"/>
    <property type="evidence" value="ECO:0007669"/>
    <property type="project" value="TreeGrafter"/>
</dbReference>
<reference evidence="7" key="2">
    <citation type="journal article" date="2016" name="Int. J. Syst. Evol. Microbiol.">
        <title>Complete genome sequence and cell structure of Limnochorda pilosa, a Gram-negative spore-former within the phylum Firmicutes.</title>
        <authorList>
            <person name="Watanabe M."/>
            <person name="Kojima H."/>
            <person name="Fukui M."/>
        </authorList>
    </citation>
    <scope>NUCLEOTIDE SEQUENCE [LARGE SCALE GENOMIC DNA]</scope>
    <source>
        <strain evidence="7">HC45</strain>
    </source>
</reference>
<dbReference type="CDD" id="cd05008">
    <property type="entry name" value="SIS_GlmS_GlmD_1"/>
    <property type="match status" value="1"/>
</dbReference>
<evidence type="ECO:0000256" key="3">
    <source>
        <dbReference type="ARBA" id="ARBA00016090"/>
    </source>
</evidence>